<sequence>MKPSRRRKQRKAYLSLSVSFSFAVTRFCALAISQSAATKCVYALTASGPVPSSNQGNRTLSSVISSSSVSAPSAFLIRLPLLSTSFLRLSSAASVNEERGISITSPNSSRPSILRSSKASTSSSCFCMASVMGASGLTYCPGWCWSISGNSSNAPMPPSPLS</sequence>
<dbReference type="AlphaFoldDB" id="A0A645DVD3"/>
<evidence type="ECO:0000313" key="1">
    <source>
        <dbReference type="EMBL" id="MPM93078.1"/>
    </source>
</evidence>
<reference evidence="1" key="1">
    <citation type="submission" date="2019-08" db="EMBL/GenBank/DDBJ databases">
        <authorList>
            <person name="Kucharzyk K."/>
            <person name="Murdoch R.W."/>
            <person name="Higgins S."/>
            <person name="Loffler F."/>
        </authorList>
    </citation>
    <scope>NUCLEOTIDE SEQUENCE</scope>
</reference>
<gene>
    <name evidence="1" type="ORF">SDC9_140214</name>
</gene>
<dbReference type="EMBL" id="VSSQ01039932">
    <property type="protein sequence ID" value="MPM93078.1"/>
    <property type="molecule type" value="Genomic_DNA"/>
</dbReference>
<accession>A0A645DVD3</accession>
<name>A0A645DVD3_9ZZZZ</name>
<proteinExistence type="predicted"/>
<protein>
    <submittedName>
        <fullName evidence="1">Uncharacterized protein</fullName>
    </submittedName>
</protein>
<comment type="caution">
    <text evidence="1">The sequence shown here is derived from an EMBL/GenBank/DDBJ whole genome shotgun (WGS) entry which is preliminary data.</text>
</comment>
<organism evidence="1">
    <name type="scientific">bioreactor metagenome</name>
    <dbReference type="NCBI Taxonomy" id="1076179"/>
    <lineage>
        <taxon>unclassified sequences</taxon>
        <taxon>metagenomes</taxon>
        <taxon>ecological metagenomes</taxon>
    </lineage>
</organism>